<proteinExistence type="predicted"/>
<evidence type="ECO:0000256" key="1">
    <source>
        <dbReference type="SAM" id="SignalP"/>
    </source>
</evidence>
<gene>
    <name evidence="2" type="ORF">C8F04DRAFT_1131250</name>
</gene>
<evidence type="ECO:0000313" key="2">
    <source>
        <dbReference type="EMBL" id="KAJ7024492.1"/>
    </source>
</evidence>
<sequence length="72" mass="7681">MQIFSPTAILLAALVGCVTAQKAWLFVNCGASDAFREMSLSGTLTLDRASNGRHPIGLCQDITKCAHPGQEF</sequence>
<reference evidence="2" key="1">
    <citation type="submission" date="2023-03" db="EMBL/GenBank/DDBJ databases">
        <title>Massive genome expansion in bonnet fungi (Mycena s.s.) driven by repeated elements and novel gene families across ecological guilds.</title>
        <authorList>
            <consortium name="Lawrence Berkeley National Laboratory"/>
            <person name="Harder C.B."/>
            <person name="Miyauchi S."/>
            <person name="Viragh M."/>
            <person name="Kuo A."/>
            <person name="Thoen E."/>
            <person name="Andreopoulos B."/>
            <person name="Lu D."/>
            <person name="Skrede I."/>
            <person name="Drula E."/>
            <person name="Henrissat B."/>
            <person name="Morin E."/>
            <person name="Kohler A."/>
            <person name="Barry K."/>
            <person name="LaButti K."/>
            <person name="Morin E."/>
            <person name="Salamov A."/>
            <person name="Lipzen A."/>
            <person name="Mereny Z."/>
            <person name="Hegedus B."/>
            <person name="Baldrian P."/>
            <person name="Stursova M."/>
            <person name="Weitz H."/>
            <person name="Taylor A."/>
            <person name="Grigoriev I.V."/>
            <person name="Nagy L.G."/>
            <person name="Martin F."/>
            <person name="Kauserud H."/>
        </authorList>
    </citation>
    <scope>NUCLEOTIDE SEQUENCE</scope>
    <source>
        <strain evidence="2">CBHHK200</strain>
    </source>
</reference>
<keyword evidence="1" id="KW-0732">Signal</keyword>
<accession>A0AAD6SFG9</accession>
<dbReference type="AlphaFoldDB" id="A0AAD6SFG9"/>
<organism evidence="2 3">
    <name type="scientific">Mycena alexandri</name>
    <dbReference type="NCBI Taxonomy" id="1745969"/>
    <lineage>
        <taxon>Eukaryota</taxon>
        <taxon>Fungi</taxon>
        <taxon>Dikarya</taxon>
        <taxon>Basidiomycota</taxon>
        <taxon>Agaricomycotina</taxon>
        <taxon>Agaricomycetes</taxon>
        <taxon>Agaricomycetidae</taxon>
        <taxon>Agaricales</taxon>
        <taxon>Marasmiineae</taxon>
        <taxon>Mycenaceae</taxon>
        <taxon>Mycena</taxon>
    </lineage>
</organism>
<evidence type="ECO:0000313" key="3">
    <source>
        <dbReference type="Proteomes" id="UP001218188"/>
    </source>
</evidence>
<comment type="caution">
    <text evidence="2">The sequence shown here is derived from an EMBL/GenBank/DDBJ whole genome shotgun (WGS) entry which is preliminary data.</text>
</comment>
<protein>
    <submittedName>
        <fullName evidence="2">Uncharacterized protein</fullName>
    </submittedName>
</protein>
<dbReference type="Proteomes" id="UP001218188">
    <property type="component" value="Unassembled WGS sequence"/>
</dbReference>
<feature type="chain" id="PRO_5041915728" evidence="1">
    <location>
        <begin position="21"/>
        <end position="72"/>
    </location>
</feature>
<keyword evidence="3" id="KW-1185">Reference proteome</keyword>
<feature type="signal peptide" evidence="1">
    <location>
        <begin position="1"/>
        <end position="20"/>
    </location>
</feature>
<dbReference type="EMBL" id="JARJCM010000168">
    <property type="protein sequence ID" value="KAJ7024492.1"/>
    <property type="molecule type" value="Genomic_DNA"/>
</dbReference>
<name>A0AAD6SFG9_9AGAR</name>